<reference evidence="1 2" key="1">
    <citation type="journal article" date="2023" name="Plants (Basel)">
        <title>Bridging the Gap: Combining Genomics and Transcriptomics Approaches to Understand Stylosanthes scabra, an Orphan Legume from the Brazilian Caatinga.</title>
        <authorList>
            <person name="Ferreira-Neto J.R.C."/>
            <person name="da Silva M.D."/>
            <person name="Binneck E."/>
            <person name="de Melo N.F."/>
            <person name="da Silva R.H."/>
            <person name="de Melo A.L.T.M."/>
            <person name="Pandolfi V."/>
            <person name="Bustamante F.O."/>
            <person name="Brasileiro-Vidal A.C."/>
            <person name="Benko-Iseppon A.M."/>
        </authorList>
    </citation>
    <scope>NUCLEOTIDE SEQUENCE [LARGE SCALE GENOMIC DNA]</scope>
    <source>
        <tissue evidence="1">Leaves</tissue>
    </source>
</reference>
<dbReference type="Proteomes" id="UP001341840">
    <property type="component" value="Unassembled WGS sequence"/>
</dbReference>
<name>A0ABU6SAB6_9FABA</name>
<sequence>MIIGYLFYDTLSCVLKQQKKIVTEKGKAENTYLAILYFKRNSTNLGISGAQLLYIPTSISMNVFPTILYQHPGIKMTHISSDEDLIPIITLRRKKSKFMGTNKAQKKKEKSIHNKQVMMNKLYFKHSRARNANNHPQKKLALQKRKDIDIKEKIEIKTMLFNIVVYQLVL</sequence>
<organism evidence="1 2">
    <name type="scientific">Stylosanthes scabra</name>
    <dbReference type="NCBI Taxonomy" id="79078"/>
    <lineage>
        <taxon>Eukaryota</taxon>
        <taxon>Viridiplantae</taxon>
        <taxon>Streptophyta</taxon>
        <taxon>Embryophyta</taxon>
        <taxon>Tracheophyta</taxon>
        <taxon>Spermatophyta</taxon>
        <taxon>Magnoliopsida</taxon>
        <taxon>eudicotyledons</taxon>
        <taxon>Gunneridae</taxon>
        <taxon>Pentapetalae</taxon>
        <taxon>rosids</taxon>
        <taxon>fabids</taxon>
        <taxon>Fabales</taxon>
        <taxon>Fabaceae</taxon>
        <taxon>Papilionoideae</taxon>
        <taxon>50 kb inversion clade</taxon>
        <taxon>dalbergioids sensu lato</taxon>
        <taxon>Dalbergieae</taxon>
        <taxon>Pterocarpus clade</taxon>
        <taxon>Stylosanthes</taxon>
    </lineage>
</organism>
<comment type="caution">
    <text evidence="1">The sequence shown here is derived from an EMBL/GenBank/DDBJ whole genome shotgun (WGS) entry which is preliminary data.</text>
</comment>
<gene>
    <name evidence="1" type="ORF">PIB30_026097</name>
</gene>
<proteinExistence type="predicted"/>
<keyword evidence="2" id="KW-1185">Reference proteome</keyword>
<evidence type="ECO:0000313" key="2">
    <source>
        <dbReference type="Proteomes" id="UP001341840"/>
    </source>
</evidence>
<protein>
    <submittedName>
        <fullName evidence="1">Uncharacterized protein</fullName>
    </submittedName>
</protein>
<dbReference type="EMBL" id="JASCZI010060512">
    <property type="protein sequence ID" value="MED6133170.1"/>
    <property type="molecule type" value="Genomic_DNA"/>
</dbReference>
<accession>A0ABU6SAB6</accession>
<evidence type="ECO:0000313" key="1">
    <source>
        <dbReference type="EMBL" id="MED6133170.1"/>
    </source>
</evidence>